<dbReference type="Proteomes" id="UP000185911">
    <property type="component" value="Unassembled WGS sequence"/>
</dbReference>
<comment type="subcellular location">
    <subcellularLocation>
        <location evidence="1">Cell membrane</location>
        <topology evidence="1">Multi-pass membrane protein</topology>
    </subcellularLocation>
    <subcellularLocation>
        <location evidence="7">Membrane</location>
        <topology evidence="7">Multi-pass membrane protein</topology>
    </subcellularLocation>
</comment>
<dbReference type="STRING" id="81479.RA876_06940"/>
<dbReference type="EC" id="1.6.5.3" evidence="10"/>
<evidence type="ECO:0000256" key="6">
    <source>
        <dbReference type="ARBA" id="ARBA00023136"/>
    </source>
</evidence>
<comment type="similarity">
    <text evidence="2">Belongs to the CPA3 antiporters (TC 2.A.63) subunit D family.</text>
</comment>
<evidence type="ECO:0000259" key="9">
    <source>
        <dbReference type="Pfam" id="PF00361"/>
    </source>
</evidence>
<keyword evidence="4 7" id="KW-0812">Transmembrane</keyword>
<dbReference type="GO" id="GO:0016491">
    <property type="term" value="F:oxidoreductase activity"/>
    <property type="evidence" value="ECO:0007669"/>
    <property type="project" value="UniProtKB-KW"/>
</dbReference>
<feature type="domain" description="NADH:quinone oxidoreductase/Mrp antiporter transmembrane" evidence="9">
    <location>
        <begin position="127"/>
        <end position="421"/>
    </location>
</feature>
<feature type="transmembrane region" description="Helical" evidence="8">
    <location>
        <begin position="33"/>
        <end position="59"/>
    </location>
</feature>
<feature type="transmembrane region" description="Helical" evidence="8">
    <location>
        <begin position="304"/>
        <end position="324"/>
    </location>
</feature>
<gene>
    <name evidence="10" type="ORF">BLL52_2567</name>
</gene>
<evidence type="ECO:0000256" key="4">
    <source>
        <dbReference type="ARBA" id="ARBA00022692"/>
    </source>
</evidence>
<dbReference type="AlphaFoldDB" id="A0A1Q8YE79"/>
<proteinExistence type="inferred from homology"/>
<evidence type="ECO:0000256" key="7">
    <source>
        <dbReference type="RuleBase" id="RU000320"/>
    </source>
</evidence>
<feature type="transmembrane region" description="Helical" evidence="8">
    <location>
        <begin position="204"/>
        <end position="227"/>
    </location>
</feature>
<keyword evidence="3" id="KW-1003">Cell membrane</keyword>
<feature type="transmembrane region" description="Helical" evidence="8">
    <location>
        <begin position="372"/>
        <end position="396"/>
    </location>
</feature>
<feature type="transmembrane region" description="Helical" evidence="8">
    <location>
        <begin position="163"/>
        <end position="184"/>
    </location>
</feature>
<feature type="transmembrane region" description="Helical" evidence="8">
    <location>
        <begin position="109"/>
        <end position="126"/>
    </location>
</feature>
<dbReference type="GO" id="GO:0042773">
    <property type="term" value="P:ATP synthesis coupled electron transport"/>
    <property type="evidence" value="ECO:0007669"/>
    <property type="project" value="InterPro"/>
</dbReference>
<dbReference type="InterPro" id="IPR003918">
    <property type="entry name" value="NADH_UbQ_OxRdtase"/>
</dbReference>
<dbReference type="NCBIfam" id="NF009309">
    <property type="entry name" value="PRK12666.1"/>
    <property type="match status" value="1"/>
</dbReference>
<evidence type="ECO:0000256" key="8">
    <source>
        <dbReference type="SAM" id="Phobius"/>
    </source>
</evidence>
<dbReference type="GO" id="GO:0005886">
    <property type="term" value="C:plasma membrane"/>
    <property type="evidence" value="ECO:0007669"/>
    <property type="project" value="UniProtKB-SubCell"/>
</dbReference>
<comment type="caution">
    <text evidence="10">The sequence shown here is derived from an EMBL/GenBank/DDBJ whole genome shotgun (WGS) entry which is preliminary data.</text>
</comment>
<evidence type="ECO:0000256" key="1">
    <source>
        <dbReference type="ARBA" id="ARBA00004651"/>
    </source>
</evidence>
<keyword evidence="5 8" id="KW-1133">Transmembrane helix</keyword>
<dbReference type="GO" id="GO:0008137">
    <property type="term" value="F:NADH dehydrogenase (ubiquinone) activity"/>
    <property type="evidence" value="ECO:0007669"/>
    <property type="project" value="InterPro"/>
</dbReference>
<protein>
    <submittedName>
        <fullName evidence="10">NADH dehydrogenase</fullName>
        <ecNumber evidence="10">1.6.5.3</ecNumber>
    </submittedName>
</protein>
<dbReference type="PRINTS" id="PR01437">
    <property type="entry name" value="NUOXDRDTASE4"/>
</dbReference>
<evidence type="ECO:0000313" key="10">
    <source>
        <dbReference type="EMBL" id="OLP06336.1"/>
    </source>
</evidence>
<feature type="transmembrane region" description="Helical" evidence="8">
    <location>
        <begin position="278"/>
        <end position="297"/>
    </location>
</feature>
<dbReference type="InterPro" id="IPR050586">
    <property type="entry name" value="CPA3_Na-H_Antiporter_D"/>
</dbReference>
<sequence length="518" mass="53761">MMAHLAIFPILLPLIVGILLLALAQLPIMVQRWVAVASVLLQIGAAVALLSAVAGGDMLVYRLGDWPAPWGIVLVADRLAAWMVLITTLLALPALVFASGGVDAQGRHFHVLFQMQLFGLAGAFLTGDLFNLFVFFEILLIASYGLALHGGGAARTRAGLHYVVMNLAGSTAFLFAAGLIYAALGSLNLADLANKASTLAPDHLGLARAGGLLLLLVFGLKAALLPLHLWLPRAYANTSAPVAALFAIMTKVGIYAILRTHTLLFGNAAGELAQLFDPWLLPLALATIVIGTLGAMAADSLGKLAAYLVLVSVGTLLTGISVGTQGIAAALYYLPHSTFTAALMFLLADAIKRRRPKTGDRFVQSVDLPHHAVLGALFFAAAVAVAGLPPLSGFIGKFLILRATPEQPWVWVIILLGALMSVIALARAGSQLFLAATTAARAPKTAGTPAPSGAPLTATPRPVVTSFEAWELLSIGGLVCLILAMTVAAGPAVDFANATALQLANPALYISAVLTGQP</sequence>
<evidence type="ECO:0000256" key="5">
    <source>
        <dbReference type="ARBA" id="ARBA00022989"/>
    </source>
</evidence>
<name>A0A1Q8YE79_9BURK</name>
<accession>A0A1Q8YE79</accession>
<feature type="transmembrane region" description="Helical" evidence="8">
    <location>
        <begin position="408"/>
        <end position="426"/>
    </location>
</feature>
<feature type="transmembrane region" description="Helical" evidence="8">
    <location>
        <begin position="6"/>
        <end position="26"/>
    </location>
</feature>
<keyword evidence="6 8" id="KW-0472">Membrane</keyword>
<dbReference type="PANTHER" id="PTHR42703">
    <property type="entry name" value="NADH DEHYDROGENASE"/>
    <property type="match status" value="1"/>
</dbReference>
<dbReference type="PANTHER" id="PTHR42703:SF1">
    <property type="entry name" value="NA(+)_H(+) ANTIPORTER SUBUNIT D1"/>
    <property type="match status" value="1"/>
</dbReference>
<dbReference type="RefSeq" id="WP_198930624.1">
    <property type="nucleotide sequence ID" value="NZ_MSYM01000013.1"/>
</dbReference>
<feature type="transmembrane region" description="Helical" evidence="8">
    <location>
        <begin position="239"/>
        <end position="258"/>
    </location>
</feature>
<evidence type="ECO:0000313" key="11">
    <source>
        <dbReference type="Proteomes" id="UP000185911"/>
    </source>
</evidence>
<dbReference type="EMBL" id="MSYM01000013">
    <property type="protein sequence ID" value="OLP06336.1"/>
    <property type="molecule type" value="Genomic_DNA"/>
</dbReference>
<keyword evidence="11" id="KW-1185">Reference proteome</keyword>
<evidence type="ECO:0000256" key="3">
    <source>
        <dbReference type="ARBA" id="ARBA00022475"/>
    </source>
</evidence>
<dbReference type="Pfam" id="PF00361">
    <property type="entry name" value="Proton_antipo_M"/>
    <property type="match status" value="1"/>
</dbReference>
<feature type="transmembrane region" description="Helical" evidence="8">
    <location>
        <begin position="330"/>
        <end position="351"/>
    </location>
</feature>
<feature type="transmembrane region" description="Helical" evidence="8">
    <location>
        <begin position="132"/>
        <end position="151"/>
    </location>
</feature>
<feature type="transmembrane region" description="Helical" evidence="8">
    <location>
        <begin position="79"/>
        <end position="97"/>
    </location>
</feature>
<reference evidence="10 11" key="1">
    <citation type="submission" date="2017-01" db="EMBL/GenBank/DDBJ databases">
        <title>Genome sequence of Rhodoferax antarcticus ANT.BR, a psychrophilic purple nonsulfur bacterium from an Antarctic microbial mat.</title>
        <authorList>
            <person name="Baker J."/>
            <person name="Riester C."/>
            <person name="Skinner B."/>
            <person name="Newell A."/>
            <person name="Swingley W."/>
            <person name="Madigan M."/>
            <person name="Jung D."/>
            <person name="Asao M."/>
            <person name="Chen M."/>
            <person name="Loughlin P."/>
            <person name="Pan H."/>
            <person name="Lin S."/>
            <person name="Li N."/>
            <person name="Shaw J."/>
            <person name="Prado M."/>
            <person name="Sherman C."/>
            <person name="Li X."/>
            <person name="Tang J."/>
            <person name="Blankenship R."/>
            <person name="Zhao T."/>
            <person name="Touchman J."/>
            <person name="Sattley M."/>
        </authorList>
    </citation>
    <scope>NUCLEOTIDE SEQUENCE [LARGE SCALE GENOMIC DNA]</scope>
    <source>
        <strain evidence="10 11">ANT.BR</strain>
    </source>
</reference>
<keyword evidence="10" id="KW-0560">Oxidoreductase</keyword>
<evidence type="ECO:0000256" key="2">
    <source>
        <dbReference type="ARBA" id="ARBA00005346"/>
    </source>
</evidence>
<organism evidence="10 11">
    <name type="scientific">Rhodoferax antarcticus ANT.BR</name>
    <dbReference type="NCBI Taxonomy" id="1111071"/>
    <lineage>
        <taxon>Bacteria</taxon>
        <taxon>Pseudomonadati</taxon>
        <taxon>Pseudomonadota</taxon>
        <taxon>Betaproteobacteria</taxon>
        <taxon>Burkholderiales</taxon>
        <taxon>Comamonadaceae</taxon>
        <taxon>Rhodoferax</taxon>
    </lineage>
</organism>
<dbReference type="InterPro" id="IPR001750">
    <property type="entry name" value="ND/Mrp_TM"/>
</dbReference>